<feature type="compositionally biased region" description="Acidic residues" evidence="11">
    <location>
        <begin position="207"/>
        <end position="217"/>
    </location>
</feature>
<dbReference type="InterPro" id="IPR002490">
    <property type="entry name" value="V-ATPase_116kDa_su"/>
</dbReference>
<feature type="transmembrane region" description="Helical" evidence="9">
    <location>
        <begin position="656"/>
        <end position="676"/>
    </location>
</feature>
<dbReference type="STRING" id="2903.R1DQB1"/>
<evidence type="ECO:0000313" key="13">
    <source>
        <dbReference type="Proteomes" id="UP000013827"/>
    </source>
</evidence>
<evidence type="ECO:0000256" key="6">
    <source>
        <dbReference type="ARBA" id="ARBA00022989"/>
    </source>
</evidence>
<evidence type="ECO:0000256" key="3">
    <source>
        <dbReference type="ARBA" id="ARBA00022448"/>
    </source>
</evidence>
<feature type="coiled-coil region" evidence="10">
    <location>
        <begin position="111"/>
        <end position="138"/>
    </location>
</feature>
<comment type="subcellular location">
    <subcellularLocation>
        <location evidence="1">Membrane</location>
        <topology evidence="1">Multi-pass membrane protein</topology>
    </subcellularLocation>
</comment>
<organism evidence="12 13">
    <name type="scientific">Emiliania huxleyi (strain CCMP1516)</name>
    <dbReference type="NCBI Taxonomy" id="280463"/>
    <lineage>
        <taxon>Eukaryota</taxon>
        <taxon>Haptista</taxon>
        <taxon>Haptophyta</taxon>
        <taxon>Prymnesiophyceae</taxon>
        <taxon>Isochrysidales</taxon>
        <taxon>Noelaerhabdaceae</taxon>
        <taxon>Emiliania</taxon>
    </lineage>
</organism>
<keyword evidence="10" id="KW-0175">Coiled coil</keyword>
<comment type="function">
    <text evidence="9">Essential component of the vacuolar proton pump (V-ATPase), a multimeric enzyme that catalyzes the translocation of protons across the membranes. Required for assembly and activity of the V-ATPase.</text>
</comment>
<dbReference type="eggNOG" id="KOG2189">
    <property type="taxonomic scope" value="Eukaryota"/>
</dbReference>
<proteinExistence type="inferred from homology"/>
<evidence type="ECO:0000256" key="4">
    <source>
        <dbReference type="ARBA" id="ARBA00022692"/>
    </source>
</evidence>
<dbReference type="PANTHER" id="PTHR11629">
    <property type="entry name" value="VACUOLAR PROTON ATPASES"/>
    <property type="match status" value="1"/>
</dbReference>
<keyword evidence="8 9" id="KW-0472">Membrane</keyword>
<reference evidence="13" key="1">
    <citation type="journal article" date="2013" name="Nature">
        <title>Pan genome of the phytoplankton Emiliania underpins its global distribution.</title>
        <authorList>
            <person name="Read B.A."/>
            <person name="Kegel J."/>
            <person name="Klute M.J."/>
            <person name="Kuo A."/>
            <person name="Lefebvre S.C."/>
            <person name="Maumus F."/>
            <person name="Mayer C."/>
            <person name="Miller J."/>
            <person name="Monier A."/>
            <person name="Salamov A."/>
            <person name="Young J."/>
            <person name="Aguilar M."/>
            <person name="Claverie J.M."/>
            <person name="Frickenhaus S."/>
            <person name="Gonzalez K."/>
            <person name="Herman E.K."/>
            <person name="Lin Y.C."/>
            <person name="Napier J."/>
            <person name="Ogata H."/>
            <person name="Sarno A.F."/>
            <person name="Shmutz J."/>
            <person name="Schroeder D."/>
            <person name="de Vargas C."/>
            <person name="Verret F."/>
            <person name="von Dassow P."/>
            <person name="Valentin K."/>
            <person name="Van de Peer Y."/>
            <person name="Wheeler G."/>
            <person name="Dacks J.B."/>
            <person name="Delwiche C.F."/>
            <person name="Dyhrman S.T."/>
            <person name="Glockner G."/>
            <person name="John U."/>
            <person name="Richards T."/>
            <person name="Worden A.Z."/>
            <person name="Zhang X."/>
            <person name="Grigoriev I.V."/>
            <person name="Allen A.E."/>
            <person name="Bidle K."/>
            <person name="Borodovsky M."/>
            <person name="Bowler C."/>
            <person name="Brownlee C."/>
            <person name="Cock J.M."/>
            <person name="Elias M."/>
            <person name="Gladyshev V.N."/>
            <person name="Groth M."/>
            <person name="Guda C."/>
            <person name="Hadaegh A."/>
            <person name="Iglesias-Rodriguez M.D."/>
            <person name="Jenkins J."/>
            <person name="Jones B.M."/>
            <person name="Lawson T."/>
            <person name="Leese F."/>
            <person name="Lindquist E."/>
            <person name="Lobanov A."/>
            <person name="Lomsadze A."/>
            <person name="Malik S.B."/>
            <person name="Marsh M.E."/>
            <person name="Mackinder L."/>
            <person name="Mock T."/>
            <person name="Mueller-Roeber B."/>
            <person name="Pagarete A."/>
            <person name="Parker M."/>
            <person name="Probert I."/>
            <person name="Quesneville H."/>
            <person name="Raines C."/>
            <person name="Rensing S.A."/>
            <person name="Riano-Pachon D.M."/>
            <person name="Richier S."/>
            <person name="Rokitta S."/>
            <person name="Shiraiwa Y."/>
            <person name="Soanes D.M."/>
            <person name="van der Giezen M."/>
            <person name="Wahlund T.M."/>
            <person name="Williams B."/>
            <person name="Wilson W."/>
            <person name="Wolfe G."/>
            <person name="Wurch L.L."/>
        </authorList>
    </citation>
    <scope>NUCLEOTIDE SEQUENCE</scope>
</reference>
<dbReference type="PIRSF" id="PIRSF001293">
    <property type="entry name" value="ATP6V0A1"/>
    <property type="match status" value="1"/>
</dbReference>
<evidence type="ECO:0000313" key="12">
    <source>
        <dbReference type="EnsemblProtists" id="EOD12966"/>
    </source>
</evidence>
<dbReference type="GO" id="GO:0046961">
    <property type="term" value="F:proton-transporting ATPase activity, rotational mechanism"/>
    <property type="evidence" value="ECO:0007669"/>
    <property type="project" value="InterPro"/>
</dbReference>
<keyword evidence="6 9" id="KW-1133">Transmembrane helix</keyword>
<evidence type="ECO:0000256" key="2">
    <source>
        <dbReference type="ARBA" id="ARBA00009904"/>
    </source>
</evidence>
<keyword evidence="13" id="KW-1185">Reference proteome</keyword>
<dbReference type="EnsemblProtists" id="EOD12966">
    <property type="protein sequence ID" value="EOD12966"/>
    <property type="gene ID" value="EMIHUDRAFT_464767"/>
</dbReference>
<keyword evidence="5 9" id="KW-0375">Hydrogen ion transport</keyword>
<evidence type="ECO:0000256" key="5">
    <source>
        <dbReference type="ARBA" id="ARBA00022781"/>
    </source>
</evidence>
<evidence type="ECO:0000256" key="1">
    <source>
        <dbReference type="ARBA" id="ARBA00004141"/>
    </source>
</evidence>
<feature type="transmembrane region" description="Helical" evidence="9">
    <location>
        <begin position="867"/>
        <end position="894"/>
    </location>
</feature>
<comment type="similarity">
    <text evidence="2 9">Belongs to the V-ATPase 116 kDa subunit family.</text>
</comment>
<dbReference type="PANTHER" id="PTHR11629:SF63">
    <property type="entry name" value="V-TYPE PROTON ATPASE SUBUNIT A"/>
    <property type="match status" value="1"/>
</dbReference>
<name>A0A0D3INY1_EMIH1</name>
<accession>A0A0D3INY1</accession>
<feature type="transmembrane region" description="Helical" evidence="9">
    <location>
        <begin position="623"/>
        <end position="644"/>
    </location>
</feature>
<dbReference type="GO" id="GO:0000220">
    <property type="term" value="C:vacuolar proton-transporting V-type ATPase, V0 domain"/>
    <property type="evidence" value="ECO:0007669"/>
    <property type="project" value="InterPro"/>
</dbReference>
<keyword evidence="7 9" id="KW-0406">Ion transport</keyword>
<dbReference type="PaxDb" id="2903-EOD12966"/>
<dbReference type="AlphaFoldDB" id="A0A0D3INY1"/>
<dbReference type="GO" id="GO:0007035">
    <property type="term" value="P:vacuolar acidification"/>
    <property type="evidence" value="ECO:0007669"/>
    <property type="project" value="TreeGrafter"/>
</dbReference>
<feature type="transmembrane region" description="Helical" evidence="9">
    <location>
        <begin position="545"/>
        <end position="563"/>
    </location>
</feature>
<sequence>MARLTEEQEAKRREAKMSEPSGLLRSERMCMVQLIVQHDAAQHTVEELGALGSLMFIDLNEGVTAFRRTFLPELRRCDEADRALRFIGDQLAAVGSSPPRASWRSELRVSLPELVSELEDAVKEVRQLQASQRELASNYNALIELSHVLRKCDGIFSEARQGEFGDGGVQQVPRSLSYAELIRAPSLGLSLDSYGNHASSNYNSETSGDELPGDELDGGSAADLERGGARRRRGGGDGGGMAALRGGDATAAGLRLGYVCGVLPTARLAAFERVLFRATRGNMFMRSATIDQLVRDPKTEELQHKAVFLIFFSGQQSFARMAKIADAFGAHRYNYPAKYSKRAALLSQALTRLDELSHVIDHVVARKEALLSSLAARHGAWRTHLARQKGLYNALNLWNYDLTRKVLIAEAWCPASMIEETQEALRRATSRSGAHVPSILNVLETDEAPPTYFRVNKVTSAFQEIIDTYGVPRYGEINPAAFTVITFPFLFGARPAPPLARVMFGDVGHGSMVTAFALYLCVNETKMLALSARLRDDIITMAVRGRYMLLLMGIFSIYCGVLYNDVFGLMADFFGTSWTETPPRHGGPRELKAHGMVYPFGIDPGWHRSANELSFGNSYKMKLSIVLGVAQMLLGLGISLVNALAARNALDVWCDFVPQAIFMLSIFGYLVFCIFYKWSIDWVAEERVAPSLITLLISFFMSPGEVPAEARLYAGQERVQVLLLLLAFVAVPWMLLAKPLLLRRRHLARAGYKNVACRPTARDDPAAARGLLRSTRDHDTDEDSVSVASSNNGKAYAEEFDFSEIMVHQVIHSIEYVLGCVSNTASYLRLWALSLAHKQLSMVFWEMVMLPPLQSCRAGGSSWRCAVPLFFGFAVWVVLTTAIICCMEMLSAFLHALRLHWVEFQNKFYKGDGKKFVPFSFQTMVENMDDEE</sequence>
<dbReference type="GO" id="GO:0051117">
    <property type="term" value="F:ATPase binding"/>
    <property type="evidence" value="ECO:0007669"/>
    <property type="project" value="TreeGrafter"/>
</dbReference>
<evidence type="ECO:0000256" key="8">
    <source>
        <dbReference type="ARBA" id="ARBA00023136"/>
    </source>
</evidence>
<dbReference type="GeneID" id="17259015"/>
<dbReference type="HOGENOM" id="CLU_005230_0_2_1"/>
<reference evidence="12" key="2">
    <citation type="submission" date="2024-10" db="UniProtKB">
        <authorList>
            <consortium name="EnsemblProtists"/>
        </authorList>
    </citation>
    <scope>IDENTIFICATION</scope>
</reference>
<feature type="region of interest" description="Disordered" evidence="11">
    <location>
        <begin position="200"/>
        <end position="241"/>
    </location>
</feature>
<dbReference type="Pfam" id="PF01496">
    <property type="entry name" value="V_ATPase_I"/>
    <property type="match status" value="1"/>
</dbReference>
<protein>
    <recommendedName>
        <fullName evidence="9">V-type proton ATPase subunit a</fullName>
    </recommendedName>
</protein>
<dbReference type="RefSeq" id="XP_005765395.1">
    <property type="nucleotide sequence ID" value="XM_005765338.1"/>
</dbReference>
<evidence type="ECO:0000256" key="7">
    <source>
        <dbReference type="ARBA" id="ARBA00023065"/>
    </source>
</evidence>
<dbReference type="OMA" id="TYVQLYI"/>
<keyword evidence="3 9" id="KW-0813">Transport</keyword>
<feature type="region of interest" description="Disordered" evidence="11">
    <location>
        <begin position="1"/>
        <end position="20"/>
    </location>
</feature>
<keyword evidence="4 9" id="KW-0812">Transmembrane</keyword>
<dbReference type="KEGG" id="ehx:EMIHUDRAFT_464767"/>
<dbReference type="Proteomes" id="UP000013827">
    <property type="component" value="Unassembled WGS sequence"/>
</dbReference>
<dbReference type="InterPro" id="IPR026028">
    <property type="entry name" value="V-type_ATPase_116kDa_su_euka"/>
</dbReference>
<evidence type="ECO:0000256" key="9">
    <source>
        <dbReference type="RuleBase" id="RU361189"/>
    </source>
</evidence>
<feature type="compositionally biased region" description="Basic and acidic residues" evidence="11">
    <location>
        <begin position="1"/>
        <end position="17"/>
    </location>
</feature>
<evidence type="ECO:0000256" key="10">
    <source>
        <dbReference type="SAM" id="Coils"/>
    </source>
</evidence>
<feature type="transmembrane region" description="Helical" evidence="9">
    <location>
        <begin position="718"/>
        <end position="736"/>
    </location>
</feature>
<evidence type="ECO:0000256" key="11">
    <source>
        <dbReference type="SAM" id="MobiDB-lite"/>
    </source>
</evidence>